<keyword evidence="4 10" id="KW-1133">Transmembrane helix</keyword>
<evidence type="ECO:0000256" key="11">
    <source>
        <dbReference type="SAM" id="MobiDB-lite"/>
    </source>
</evidence>
<comment type="activity regulation">
    <text evidence="10">Na(+) is not transported, but it plays an essential structural role and its presence is essential for fluoride channel function.</text>
</comment>
<accession>A0A1H1Y1S4</accession>
<feature type="region of interest" description="Disordered" evidence="11">
    <location>
        <begin position="140"/>
        <end position="180"/>
    </location>
</feature>
<evidence type="ECO:0000256" key="5">
    <source>
        <dbReference type="ARBA" id="ARBA00023136"/>
    </source>
</evidence>
<dbReference type="PANTHER" id="PTHR28259">
    <property type="entry name" value="FLUORIDE EXPORT PROTEIN 1-RELATED"/>
    <property type="match status" value="1"/>
</dbReference>
<evidence type="ECO:0000256" key="1">
    <source>
        <dbReference type="ARBA" id="ARBA00004651"/>
    </source>
</evidence>
<evidence type="ECO:0000256" key="3">
    <source>
        <dbReference type="ARBA" id="ARBA00022692"/>
    </source>
</evidence>
<feature type="binding site" evidence="10">
    <location>
        <position position="84"/>
    </location>
    <ligand>
        <name>Na(+)</name>
        <dbReference type="ChEBI" id="CHEBI:29101"/>
        <note>structural</note>
    </ligand>
</feature>
<keyword evidence="6 10" id="KW-0407">Ion channel</keyword>
<feature type="binding site" evidence="10">
    <location>
        <position position="87"/>
    </location>
    <ligand>
        <name>Na(+)</name>
        <dbReference type="ChEBI" id="CHEBI:29101"/>
        <note>structural</note>
    </ligand>
</feature>
<dbReference type="AlphaFoldDB" id="A0A1H1Y1S4"/>
<evidence type="ECO:0000256" key="10">
    <source>
        <dbReference type="HAMAP-Rule" id="MF_00454"/>
    </source>
</evidence>
<dbReference type="Pfam" id="PF02537">
    <property type="entry name" value="CRCB"/>
    <property type="match status" value="1"/>
</dbReference>
<dbReference type="InterPro" id="IPR003691">
    <property type="entry name" value="FluC"/>
</dbReference>
<organism evidence="12 13">
    <name type="scientific">Brevibacterium siliguriense</name>
    <dbReference type="NCBI Taxonomy" id="1136497"/>
    <lineage>
        <taxon>Bacteria</taxon>
        <taxon>Bacillati</taxon>
        <taxon>Actinomycetota</taxon>
        <taxon>Actinomycetes</taxon>
        <taxon>Micrococcales</taxon>
        <taxon>Brevibacteriaceae</taxon>
        <taxon>Brevibacterium</taxon>
    </lineage>
</organism>
<dbReference type="HAMAP" id="MF_00454">
    <property type="entry name" value="FluC"/>
    <property type="match status" value="1"/>
</dbReference>
<keyword evidence="13" id="KW-1185">Reference proteome</keyword>
<keyword evidence="5 10" id="KW-0472">Membrane</keyword>
<keyword evidence="10" id="KW-0915">Sodium</keyword>
<dbReference type="GO" id="GO:0140114">
    <property type="term" value="P:cellular detoxification of fluoride"/>
    <property type="evidence" value="ECO:0007669"/>
    <property type="project" value="UniProtKB-UniRule"/>
</dbReference>
<evidence type="ECO:0000313" key="13">
    <source>
        <dbReference type="Proteomes" id="UP000199597"/>
    </source>
</evidence>
<reference evidence="13" key="1">
    <citation type="submission" date="2016-10" db="EMBL/GenBank/DDBJ databases">
        <authorList>
            <person name="Varghese N."/>
            <person name="Submissions S."/>
        </authorList>
    </citation>
    <scope>NUCLEOTIDE SEQUENCE [LARGE SCALE GENOMIC DNA]</scope>
    <source>
        <strain evidence="13">DSM 23676</strain>
    </source>
</reference>
<keyword evidence="10" id="KW-0479">Metal-binding</keyword>
<evidence type="ECO:0000256" key="8">
    <source>
        <dbReference type="ARBA" id="ARBA00035585"/>
    </source>
</evidence>
<feature type="transmembrane region" description="Helical" evidence="10">
    <location>
        <begin position="114"/>
        <end position="133"/>
    </location>
</feature>
<comment type="function">
    <text evidence="9 10">Fluoride-specific ion channel. Important for reducing fluoride concentration in the cell, thus reducing its toxicity.</text>
</comment>
<evidence type="ECO:0000256" key="9">
    <source>
        <dbReference type="ARBA" id="ARBA00049940"/>
    </source>
</evidence>
<protein>
    <recommendedName>
        <fullName evidence="10">Fluoride-specific ion channel FluC</fullName>
    </recommendedName>
</protein>
<name>A0A1H1Y1S4_9MICO</name>
<sequence>MTRPVHLRLSHLGLAFLGGALGTAAREAISLSLPPLGGVPWAILTVNILGAFLLGLLLDSLARSGPDEGWRRRTRILVGTGFMGGFTTYSALAADTAGLLGADPGGASNPGLGLAYGVGTVLIGGLATFAGIATATTLRRGGGEVDEATDGLPNEPDVRDEDAADAGPDASADRHPGSAR</sequence>
<dbReference type="STRING" id="1136497.SAMN04489752_3517"/>
<dbReference type="EMBL" id="LT629766">
    <property type="protein sequence ID" value="SDT15393.1"/>
    <property type="molecule type" value="Genomic_DNA"/>
</dbReference>
<evidence type="ECO:0000256" key="2">
    <source>
        <dbReference type="ARBA" id="ARBA00022475"/>
    </source>
</evidence>
<keyword evidence="2 10" id="KW-1003">Cell membrane</keyword>
<keyword evidence="3 10" id="KW-0812">Transmembrane</keyword>
<dbReference type="GO" id="GO:0046872">
    <property type="term" value="F:metal ion binding"/>
    <property type="evidence" value="ECO:0007669"/>
    <property type="project" value="UniProtKB-KW"/>
</dbReference>
<dbReference type="GO" id="GO:0005886">
    <property type="term" value="C:plasma membrane"/>
    <property type="evidence" value="ECO:0007669"/>
    <property type="project" value="UniProtKB-SubCell"/>
</dbReference>
<keyword evidence="10" id="KW-0813">Transport</keyword>
<feature type="transmembrane region" description="Helical" evidence="10">
    <location>
        <begin position="41"/>
        <end position="62"/>
    </location>
</feature>
<dbReference type="Proteomes" id="UP000199597">
    <property type="component" value="Chromosome I"/>
</dbReference>
<keyword evidence="10" id="KW-0406">Ion transport</keyword>
<evidence type="ECO:0000313" key="12">
    <source>
        <dbReference type="EMBL" id="SDT15393.1"/>
    </source>
</evidence>
<comment type="similarity">
    <text evidence="7 10">Belongs to the fluoride channel Fluc/FEX (TC 1.A.43) family.</text>
</comment>
<feature type="compositionally biased region" description="Basic and acidic residues" evidence="11">
    <location>
        <begin position="171"/>
        <end position="180"/>
    </location>
</feature>
<evidence type="ECO:0000256" key="6">
    <source>
        <dbReference type="ARBA" id="ARBA00023303"/>
    </source>
</evidence>
<proteinExistence type="inferred from homology"/>
<comment type="catalytic activity">
    <reaction evidence="8">
        <text>fluoride(in) = fluoride(out)</text>
        <dbReference type="Rhea" id="RHEA:76159"/>
        <dbReference type="ChEBI" id="CHEBI:17051"/>
    </reaction>
    <physiologicalReaction direction="left-to-right" evidence="8">
        <dbReference type="Rhea" id="RHEA:76160"/>
    </physiologicalReaction>
</comment>
<dbReference type="PANTHER" id="PTHR28259:SF1">
    <property type="entry name" value="FLUORIDE EXPORT PROTEIN 1-RELATED"/>
    <property type="match status" value="1"/>
</dbReference>
<evidence type="ECO:0000256" key="7">
    <source>
        <dbReference type="ARBA" id="ARBA00035120"/>
    </source>
</evidence>
<gene>
    <name evidence="10" type="primary">fluC</name>
    <name evidence="10" type="synonym">crcB</name>
    <name evidence="12" type="ORF">SAMN04489752_3517</name>
</gene>
<feature type="transmembrane region" description="Helical" evidence="10">
    <location>
        <begin position="74"/>
        <end position="94"/>
    </location>
</feature>
<comment type="subcellular location">
    <subcellularLocation>
        <location evidence="1 10">Cell membrane</location>
        <topology evidence="1 10">Multi-pass membrane protein</topology>
    </subcellularLocation>
</comment>
<dbReference type="GO" id="GO:0062054">
    <property type="term" value="F:fluoride channel activity"/>
    <property type="evidence" value="ECO:0007669"/>
    <property type="project" value="UniProtKB-UniRule"/>
</dbReference>
<evidence type="ECO:0000256" key="4">
    <source>
        <dbReference type="ARBA" id="ARBA00022989"/>
    </source>
</evidence>
<dbReference type="RefSeq" id="WP_167356916.1">
    <property type="nucleotide sequence ID" value="NZ_LT629766.1"/>
</dbReference>